<feature type="compositionally biased region" description="Basic and acidic residues" evidence="1">
    <location>
        <begin position="185"/>
        <end position="198"/>
    </location>
</feature>
<accession>A0A0W1B3L6</accession>
<evidence type="ECO:0000313" key="3">
    <source>
        <dbReference type="Proteomes" id="UP000054709"/>
    </source>
</evidence>
<keyword evidence="3" id="KW-1185">Reference proteome</keyword>
<evidence type="ECO:0000256" key="1">
    <source>
        <dbReference type="SAM" id="MobiDB-lite"/>
    </source>
</evidence>
<dbReference type="Proteomes" id="UP000054709">
    <property type="component" value="Unassembled WGS sequence"/>
</dbReference>
<reference evidence="2 3" key="1">
    <citation type="journal article" date="2015" name="Int. Biodeterior. Biodegradation">
        <title>Physiological and genetic screening methods for the isolation of methyl tert-butyl ether-degrading bacteria for bioremediation purposes.</title>
        <authorList>
            <person name="Guisado I.M."/>
            <person name="Purswani J."/>
            <person name="Gonzalez Lopez J."/>
            <person name="Pozo C."/>
        </authorList>
    </citation>
    <scope>NUCLEOTIDE SEQUENCE [LARGE SCALE GENOMIC DNA]</scope>
    <source>
        <strain evidence="2 3">SH7</strain>
    </source>
</reference>
<dbReference type="RefSeq" id="WP_060622089.1">
    <property type="nucleotide sequence ID" value="NZ_LCZJ02000015.1"/>
</dbReference>
<gene>
    <name evidence="2" type="ORF">UQ64_06570</name>
</gene>
<feature type="region of interest" description="Disordered" evidence="1">
    <location>
        <begin position="81"/>
        <end position="198"/>
    </location>
</feature>
<evidence type="ECO:0000313" key="2">
    <source>
        <dbReference type="EMBL" id="KTD88152.1"/>
    </source>
</evidence>
<feature type="compositionally biased region" description="Acidic residues" evidence="1">
    <location>
        <begin position="119"/>
        <end position="141"/>
    </location>
</feature>
<name>A0A0W1B3L6_9BACL</name>
<comment type="caution">
    <text evidence="2">The sequence shown here is derived from an EMBL/GenBank/DDBJ whole genome shotgun (WGS) entry which is preliminary data.</text>
</comment>
<protein>
    <submittedName>
        <fullName evidence="2">Uncharacterized protein</fullName>
    </submittedName>
</protein>
<proteinExistence type="predicted"/>
<dbReference type="OrthoDB" id="2654617at2"/>
<organism evidence="2 3">
    <name type="scientific">Paenibacillus etheri</name>
    <dbReference type="NCBI Taxonomy" id="1306852"/>
    <lineage>
        <taxon>Bacteria</taxon>
        <taxon>Bacillati</taxon>
        <taxon>Bacillota</taxon>
        <taxon>Bacilli</taxon>
        <taxon>Bacillales</taxon>
        <taxon>Paenibacillaceae</taxon>
        <taxon>Paenibacillus</taxon>
    </lineage>
</organism>
<dbReference type="AlphaFoldDB" id="A0A0W1B3L6"/>
<sequence length="274" mass="30226">MIKDYAKFSATIAKGIKVGDADVEVKLLVPLRVMQENFLFLSSNQGEKINVFMGDPQAAFDFDEEDGDIYREVTGRRVTTDASGIVMSTEKLGEEDPDQGNLFEQQEGESSGEQKTDDIEIVEPDAEEDTNGVQSSEEDINDGGSDERSEGAELEPDWMNDGAGTDSQDYEGDPVESGEQVVKGESSDLREASADETSKEELDAFILAERPIFPEVEYDGQPIPFPVLLEKRINEDKTWREIANENGMTSGQLSTRWTAYRKLAAKKMKNGGAA</sequence>
<dbReference type="EMBL" id="LCZJ02000015">
    <property type="protein sequence ID" value="KTD88152.1"/>
    <property type="molecule type" value="Genomic_DNA"/>
</dbReference>